<dbReference type="SMART" id="SM00530">
    <property type="entry name" value="HTH_XRE"/>
    <property type="match status" value="1"/>
</dbReference>
<dbReference type="AlphaFoldDB" id="A0A543N6Q2"/>
<comment type="caution">
    <text evidence="3">The sequence shown here is derived from an EMBL/GenBank/DDBJ whole genome shotgun (WGS) entry which is preliminary data.</text>
</comment>
<dbReference type="Proteomes" id="UP000317422">
    <property type="component" value="Unassembled WGS sequence"/>
</dbReference>
<feature type="region of interest" description="Disordered" evidence="1">
    <location>
        <begin position="63"/>
        <end position="82"/>
    </location>
</feature>
<dbReference type="CDD" id="cd00093">
    <property type="entry name" value="HTH_XRE"/>
    <property type="match status" value="1"/>
</dbReference>
<dbReference type="RefSeq" id="WP_141925914.1">
    <property type="nucleotide sequence ID" value="NZ_VFQC01000003.1"/>
</dbReference>
<feature type="domain" description="HTH cro/C1-type" evidence="2">
    <location>
        <begin position="11"/>
        <end position="66"/>
    </location>
</feature>
<protein>
    <submittedName>
        <fullName evidence="3">Helix-turn-helix protein</fullName>
    </submittedName>
</protein>
<gene>
    <name evidence="3" type="ORF">FHX37_4219</name>
</gene>
<dbReference type="OrthoDB" id="3538837at2"/>
<evidence type="ECO:0000256" key="1">
    <source>
        <dbReference type="SAM" id="MobiDB-lite"/>
    </source>
</evidence>
<accession>A0A543N6Q2</accession>
<dbReference type="InterPro" id="IPR010982">
    <property type="entry name" value="Lambda_DNA-bd_dom_sf"/>
</dbReference>
<dbReference type="SUPFAM" id="SSF47413">
    <property type="entry name" value="lambda repressor-like DNA-binding domains"/>
    <property type="match status" value="1"/>
</dbReference>
<dbReference type="InterPro" id="IPR001387">
    <property type="entry name" value="Cro/C1-type_HTH"/>
</dbReference>
<proteinExistence type="predicted"/>
<evidence type="ECO:0000259" key="2">
    <source>
        <dbReference type="SMART" id="SM00530"/>
    </source>
</evidence>
<dbReference type="GO" id="GO:0003677">
    <property type="term" value="F:DNA binding"/>
    <property type="evidence" value="ECO:0007669"/>
    <property type="project" value="InterPro"/>
</dbReference>
<name>A0A543N6Q2_9ACTN</name>
<dbReference type="Gene3D" id="1.10.260.40">
    <property type="entry name" value="lambda repressor-like DNA-binding domains"/>
    <property type="match status" value="1"/>
</dbReference>
<dbReference type="Pfam" id="PF01381">
    <property type="entry name" value="HTH_3"/>
    <property type="match status" value="1"/>
</dbReference>
<reference evidence="3 4" key="1">
    <citation type="submission" date="2019-06" db="EMBL/GenBank/DDBJ databases">
        <title>Sequencing the genomes of 1000 actinobacteria strains.</title>
        <authorList>
            <person name="Klenk H.-P."/>
        </authorList>
    </citation>
    <scope>NUCLEOTIDE SEQUENCE [LARGE SCALE GENOMIC DNA]</scope>
    <source>
        <strain evidence="3 4">DSM 45015</strain>
    </source>
</reference>
<evidence type="ECO:0000313" key="4">
    <source>
        <dbReference type="Proteomes" id="UP000317422"/>
    </source>
</evidence>
<organism evidence="3 4">
    <name type="scientific">Haloactinospora alba</name>
    <dbReference type="NCBI Taxonomy" id="405555"/>
    <lineage>
        <taxon>Bacteria</taxon>
        <taxon>Bacillati</taxon>
        <taxon>Actinomycetota</taxon>
        <taxon>Actinomycetes</taxon>
        <taxon>Streptosporangiales</taxon>
        <taxon>Nocardiopsidaceae</taxon>
        <taxon>Haloactinospora</taxon>
    </lineage>
</organism>
<evidence type="ECO:0000313" key="3">
    <source>
        <dbReference type="EMBL" id="TQN27499.1"/>
    </source>
</evidence>
<sequence>MTAPHDALADALDARLDHLGLTLNQLCDRAGIRYETLRAIRKGESRPQRRTVRKLDRALGWDPGQTERILNGSPPPDESPEVRYVDSTEMEILRANLPEERREALLRWRREERSRFLERIELEEQLYQQKKDKEE</sequence>
<keyword evidence="4" id="KW-1185">Reference proteome</keyword>
<dbReference type="EMBL" id="VFQC01000003">
    <property type="protein sequence ID" value="TQN27499.1"/>
    <property type="molecule type" value="Genomic_DNA"/>
</dbReference>